<dbReference type="OrthoDB" id="7931at2157"/>
<sequence>MRHVEPLAEAVRALRTGARTPTEYVERALDRAAEIEPTIESLVPEPDRRERVLETTTSLAETSPDPASRPPLFGVPVGVKDIVHVDGMETRAGSALPPEALSGPEGPAIERLRAAGAIVLAKTVTTEFAYFSPGPTRNPLDPERTPGGSSSGSAAAVAAGLCPVALGTQTVGSVIRPAAFCGVVGFKPTRDRIPTDGVIPLSRSVDHVGVFTQDTAGLPLVAAILCDGWRTLPAPSGKPTLGVPTGPYLEQASRVALDAFDRHLDTLAAAGYEVVRVDAFESIDGINARHNRLVAADAALAHDAWYREYGDRYAPETRELIETGHSVSAADIAAGRRGREDLRRRLTALMDDHGIDCWIAPAAPGPAPRGIDSTGDPVMNLPWTHAGLPTVTVPASRTDEGLPLGVQCAGRFGTDEDVIAWSHGIAAAFG</sequence>
<reference evidence="3 4" key="1">
    <citation type="submission" date="2017-06" db="EMBL/GenBank/DDBJ databases">
        <authorList>
            <person name="Kim H.J."/>
            <person name="Triplett B.A."/>
        </authorList>
    </citation>
    <scope>NUCLEOTIDE SEQUENCE [LARGE SCALE GENOMIC DNA]</scope>
    <source>
        <strain evidence="3 4">DSM 8800</strain>
    </source>
</reference>
<dbReference type="AlphaFoldDB" id="A0A238UR63"/>
<keyword evidence="3" id="KW-0808">Transferase</keyword>
<evidence type="ECO:0000313" key="4">
    <source>
        <dbReference type="Proteomes" id="UP000198397"/>
    </source>
</evidence>
<keyword evidence="4" id="KW-1185">Reference proteome</keyword>
<dbReference type="GO" id="GO:0016740">
    <property type="term" value="F:transferase activity"/>
    <property type="evidence" value="ECO:0007669"/>
    <property type="project" value="UniProtKB-KW"/>
</dbReference>
<feature type="region of interest" description="Disordered" evidence="1">
    <location>
        <begin position="132"/>
        <end position="152"/>
    </location>
</feature>
<dbReference type="Gene3D" id="3.90.1300.10">
    <property type="entry name" value="Amidase signature (AS) domain"/>
    <property type="match status" value="1"/>
</dbReference>
<protein>
    <submittedName>
        <fullName evidence="3">Asp-tRNAAsn/Glu-tRNAGln amidotransferase A subunit</fullName>
    </submittedName>
</protein>
<evidence type="ECO:0000259" key="2">
    <source>
        <dbReference type="Pfam" id="PF01425"/>
    </source>
</evidence>
<dbReference type="PANTHER" id="PTHR11895:SF67">
    <property type="entry name" value="AMIDASE DOMAIN-CONTAINING PROTEIN"/>
    <property type="match status" value="1"/>
</dbReference>
<feature type="region of interest" description="Disordered" evidence="1">
    <location>
        <begin position="40"/>
        <end position="73"/>
    </location>
</feature>
<gene>
    <name evidence="3" type="ORF">SAMN06264855_101263</name>
</gene>
<dbReference type="InterPro" id="IPR036928">
    <property type="entry name" value="AS_sf"/>
</dbReference>
<evidence type="ECO:0000313" key="3">
    <source>
        <dbReference type="EMBL" id="SNR24441.1"/>
    </source>
</evidence>
<organism evidence="3 4">
    <name type="scientific">Halorubrum vacuolatum</name>
    <name type="common">Natronobacterium vacuolatum</name>
    <dbReference type="NCBI Taxonomy" id="63740"/>
    <lineage>
        <taxon>Archaea</taxon>
        <taxon>Methanobacteriati</taxon>
        <taxon>Methanobacteriota</taxon>
        <taxon>Stenosarchaea group</taxon>
        <taxon>Halobacteria</taxon>
        <taxon>Halobacteriales</taxon>
        <taxon>Haloferacaceae</taxon>
        <taxon>Halorubrum</taxon>
    </lineage>
</organism>
<dbReference type="SUPFAM" id="SSF75304">
    <property type="entry name" value="Amidase signature (AS) enzymes"/>
    <property type="match status" value="1"/>
</dbReference>
<dbReference type="RefSeq" id="WP_089383242.1">
    <property type="nucleotide sequence ID" value="NZ_FZNQ01000001.1"/>
</dbReference>
<dbReference type="InterPro" id="IPR023631">
    <property type="entry name" value="Amidase_dom"/>
</dbReference>
<proteinExistence type="predicted"/>
<name>A0A238UR63_HALVU</name>
<feature type="domain" description="Amidase" evidence="2">
    <location>
        <begin position="23"/>
        <end position="418"/>
    </location>
</feature>
<dbReference type="EMBL" id="FZNQ01000001">
    <property type="protein sequence ID" value="SNR24441.1"/>
    <property type="molecule type" value="Genomic_DNA"/>
</dbReference>
<accession>A0A238UR63</accession>
<dbReference type="Pfam" id="PF01425">
    <property type="entry name" value="Amidase"/>
    <property type="match status" value="1"/>
</dbReference>
<evidence type="ECO:0000256" key="1">
    <source>
        <dbReference type="SAM" id="MobiDB-lite"/>
    </source>
</evidence>
<dbReference type="Proteomes" id="UP000198397">
    <property type="component" value="Unassembled WGS sequence"/>
</dbReference>
<dbReference type="PANTHER" id="PTHR11895">
    <property type="entry name" value="TRANSAMIDASE"/>
    <property type="match status" value="1"/>
</dbReference>
<dbReference type="InterPro" id="IPR000120">
    <property type="entry name" value="Amidase"/>
</dbReference>